<dbReference type="InterPro" id="IPR021533">
    <property type="entry name" value="PepSY-like"/>
</dbReference>
<dbReference type="Pfam" id="PF11396">
    <property type="entry name" value="PepSY_like"/>
    <property type="match status" value="1"/>
</dbReference>
<gene>
    <name evidence="2" type="ORF">WESB_0636</name>
</gene>
<dbReference type="SUPFAM" id="SSF160574">
    <property type="entry name" value="BT0923-like"/>
    <property type="match status" value="1"/>
</dbReference>
<reference evidence="2 3" key="1">
    <citation type="journal article" date="2012" name="BMC Genomics">
        <title>Comparative genomics of Brachyspira pilosicoli strains: genome rearrangements, reductions and correlation of genetic compliment with phenotypic diversity.</title>
        <authorList>
            <person name="Mappley L.J."/>
            <person name="Black M.L."/>
            <person name="Abuoun M."/>
            <person name="Darby A.C."/>
            <person name="Woodward M.J."/>
            <person name="Parkhill J."/>
            <person name="Turner A.K."/>
            <person name="Bellgard M.I."/>
            <person name="La T."/>
            <person name="Phillips N.D."/>
            <person name="La Ragione R.M."/>
            <person name="Hampson D.J."/>
        </authorList>
    </citation>
    <scope>NUCLEOTIDE SEQUENCE [LARGE SCALE GENOMIC DNA]</scope>
    <source>
        <strain evidence="2">WesB</strain>
    </source>
</reference>
<accession>K0JJ36</accession>
<name>K0JJ36_BRAPL</name>
<dbReference type="Gene3D" id="3.40.1420.30">
    <property type="match status" value="1"/>
</dbReference>
<evidence type="ECO:0000313" key="3">
    <source>
        <dbReference type="Proteomes" id="UP000003759"/>
    </source>
</evidence>
<organism evidence="2 3">
    <name type="scientific">Brachyspira pilosicoli WesB</name>
    <dbReference type="NCBI Taxonomy" id="1161918"/>
    <lineage>
        <taxon>Bacteria</taxon>
        <taxon>Pseudomonadati</taxon>
        <taxon>Spirochaetota</taxon>
        <taxon>Spirochaetia</taxon>
        <taxon>Brachyspirales</taxon>
        <taxon>Brachyspiraceae</taxon>
        <taxon>Brachyspira</taxon>
    </lineage>
</organism>
<sequence>MLIFCKKFVIFKNMIRKFVSSLFLIVIISLELFGYNSILLDNLPENSKNFIENNFNNTSIKTINKINNRFYVLLEDNCSLIFNDAGTWCEVDGKDKPIPTDFIPENVMYTVNKTNPNTNILKIVKKWNTYIITLDTHINIFVDSSGMLVGQKIPD</sequence>
<dbReference type="PATRIC" id="fig|1161918.5.peg.2510"/>
<proteinExistence type="predicted"/>
<dbReference type="EMBL" id="HE793032">
    <property type="protein sequence ID" value="CCG56106.1"/>
    <property type="molecule type" value="Genomic_DNA"/>
</dbReference>
<protein>
    <submittedName>
        <fullName evidence="2">Putative periplasmic protein</fullName>
    </submittedName>
</protein>
<dbReference type="KEGG" id="bpw:WESB_0636"/>
<dbReference type="HOGENOM" id="CLU_111475_1_0_12"/>
<dbReference type="AlphaFoldDB" id="K0JJ36"/>
<dbReference type="Proteomes" id="UP000003759">
    <property type="component" value="Chromosome"/>
</dbReference>
<evidence type="ECO:0000259" key="1">
    <source>
        <dbReference type="Pfam" id="PF11396"/>
    </source>
</evidence>
<evidence type="ECO:0000313" key="2">
    <source>
        <dbReference type="EMBL" id="CCG56106.1"/>
    </source>
</evidence>
<feature type="domain" description="Putative beta-lactamase-inhibitor-like PepSY-like" evidence="1">
    <location>
        <begin position="71"/>
        <end position="148"/>
    </location>
</feature>